<dbReference type="EMBL" id="JACHCB010000004">
    <property type="protein sequence ID" value="MBB6109386.1"/>
    <property type="molecule type" value="Genomic_DNA"/>
</dbReference>
<accession>A0A1N6X5H0</accession>
<dbReference type="EMBL" id="JACHCA010000004">
    <property type="protein sequence ID" value="MBB6127623.1"/>
    <property type="molecule type" value="Genomic_DNA"/>
</dbReference>
<feature type="transmembrane region" description="Helical" evidence="1">
    <location>
        <begin position="12"/>
        <end position="29"/>
    </location>
</feature>
<keyword evidence="1" id="KW-0812">Transmembrane</keyword>
<proteinExistence type="predicted"/>
<dbReference type="Proteomes" id="UP000548326">
    <property type="component" value="Unassembled WGS sequence"/>
</dbReference>
<evidence type="ECO:0000313" key="3">
    <source>
        <dbReference type="EMBL" id="MBB6127623.1"/>
    </source>
</evidence>
<keyword evidence="1" id="KW-1133">Transmembrane helix</keyword>
<evidence type="ECO:0000313" key="2">
    <source>
        <dbReference type="EMBL" id="MBB6109386.1"/>
    </source>
</evidence>
<dbReference type="Proteomes" id="UP000541583">
    <property type="component" value="Unassembled WGS sequence"/>
</dbReference>
<organism evidence="3 5">
    <name type="scientific">Mucilaginibacter lappiensis</name>
    <dbReference type="NCBI Taxonomy" id="354630"/>
    <lineage>
        <taxon>Bacteria</taxon>
        <taxon>Pseudomonadati</taxon>
        <taxon>Bacteroidota</taxon>
        <taxon>Sphingobacteriia</taxon>
        <taxon>Sphingobacteriales</taxon>
        <taxon>Sphingobacteriaceae</taxon>
        <taxon>Mucilaginibacter</taxon>
    </lineage>
</organism>
<comment type="caution">
    <text evidence="3">The sequence shown here is derived from an EMBL/GenBank/DDBJ whole genome shotgun (WGS) entry which is preliminary data.</text>
</comment>
<name>A0A1N6X5H0_9SPHI</name>
<dbReference type="AlphaFoldDB" id="A0A1N6X5H0"/>
<keyword evidence="4" id="KW-1185">Reference proteome</keyword>
<sequence>MISQLTLEQKLQGVILVIICFVAIANYLIK</sequence>
<keyword evidence="1" id="KW-0472">Membrane</keyword>
<gene>
    <name evidence="3" type="ORF">HDF22_001731</name>
    <name evidence="2" type="ORF">HDF23_002133</name>
</gene>
<protein>
    <submittedName>
        <fullName evidence="3">Uncharacterized protein</fullName>
    </submittedName>
</protein>
<evidence type="ECO:0000256" key="1">
    <source>
        <dbReference type="SAM" id="Phobius"/>
    </source>
</evidence>
<evidence type="ECO:0000313" key="5">
    <source>
        <dbReference type="Proteomes" id="UP000548326"/>
    </source>
</evidence>
<reference evidence="4 5" key="1">
    <citation type="submission" date="2020-08" db="EMBL/GenBank/DDBJ databases">
        <title>Genomic Encyclopedia of Type Strains, Phase IV (KMG-V): Genome sequencing to study the core and pangenomes of soil and plant-associated prokaryotes.</title>
        <authorList>
            <person name="Whitman W."/>
        </authorList>
    </citation>
    <scope>NUCLEOTIDE SEQUENCE [LARGE SCALE GENOMIC DNA]</scope>
    <source>
        <strain evidence="2 4">ANJLi2</strain>
        <strain evidence="3 5">MP601</strain>
    </source>
</reference>
<evidence type="ECO:0000313" key="4">
    <source>
        <dbReference type="Proteomes" id="UP000541583"/>
    </source>
</evidence>